<dbReference type="Proteomes" id="UP000199612">
    <property type="component" value="Unassembled WGS sequence"/>
</dbReference>
<gene>
    <name evidence="2" type="ORF">SAMN04488102_103192</name>
</gene>
<keyword evidence="1" id="KW-0472">Membrane</keyword>
<name>A0A1I1GQS8_9LACT</name>
<keyword evidence="1" id="KW-1133">Transmembrane helix</keyword>
<dbReference type="AlphaFoldDB" id="A0A1I1GQS8"/>
<reference evidence="3" key="1">
    <citation type="submission" date="2016-10" db="EMBL/GenBank/DDBJ databases">
        <authorList>
            <person name="Varghese N."/>
            <person name="Submissions S."/>
        </authorList>
    </citation>
    <scope>NUCLEOTIDE SEQUENCE [LARGE SCALE GENOMIC DNA]</scope>
    <source>
        <strain evidence="3">DSM 23664</strain>
    </source>
</reference>
<keyword evidence="1" id="KW-0812">Transmembrane</keyword>
<sequence>MMDKKLRTNEEGSLLLSTFHLLLFISFLILSVTAIVNNQLMQLHQISQAYEAKALIEVSESLLKDRLVREEVEAATLYFSQGHVEIIKETDTDYSLVAHLTNHYTRRQMLRIEPEPNPKGILIIPEDSDTGDVFSTDENSSTGMSWESTGTLEVIETLTGNE</sequence>
<protein>
    <submittedName>
        <fullName evidence="2">Uncharacterized protein</fullName>
    </submittedName>
</protein>
<evidence type="ECO:0000313" key="3">
    <source>
        <dbReference type="Proteomes" id="UP000199612"/>
    </source>
</evidence>
<evidence type="ECO:0000313" key="2">
    <source>
        <dbReference type="EMBL" id="SFC13994.1"/>
    </source>
</evidence>
<feature type="transmembrane region" description="Helical" evidence="1">
    <location>
        <begin position="12"/>
        <end position="36"/>
    </location>
</feature>
<dbReference type="EMBL" id="FOLT01000003">
    <property type="protein sequence ID" value="SFC13994.1"/>
    <property type="molecule type" value="Genomic_DNA"/>
</dbReference>
<organism evidence="2 3">
    <name type="scientific">Alkalibacterium subtropicum</name>
    <dbReference type="NCBI Taxonomy" id="753702"/>
    <lineage>
        <taxon>Bacteria</taxon>
        <taxon>Bacillati</taxon>
        <taxon>Bacillota</taxon>
        <taxon>Bacilli</taxon>
        <taxon>Lactobacillales</taxon>
        <taxon>Carnobacteriaceae</taxon>
        <taxon>Alkalibacterium</taxon>
    </lineage>
</organism>
<evidence type="ECO:0000256" key="1">
    <source>
        <dbReference type="SAM" id="Phobius"/>
    </source>
</evidence>
<proteinExistence type="predicted"/>
<accession>A0A1I1GQS8</accession>
<keyword evidence="3" id="KW-1185">Reference proteome</keyword>
<dbReference type="STRING" id="753702.SAMN04488102_103192"/>